<organism evidence="4 5">
    <name type="scientific">Lautropia dentalis</name>
    <dbReference type="NCBI Taxonomy" id="2490857"/>
    <lineage>
        <taxon>Bacteria</taxon>
        <taxon>Pseudomonadati</taxon>
        <taxon>Pseudomonadota</taxon>
        <taxon>Betaproteobacteria</taxon>
        <taxon>Burkholderiales</taxon>
        <taxon>Burkholderiaceae</taxon>
        <taxon>Lautropia</taxon>
    </lineage>
</organism>
<dbReference type="EMBL" id="RRUE01000002">
    <property type="protein sequence ID" value="RRN44630.1"/>
    <property type="molecule type" value="Genomic_DNA"/>
</dbReference>
<dbReference type="Pfam" id="PF12833">
    <property type="entry name" value="HTH_18"/>
    <property type="match status" value="1"/>
</dbReference>
<evidence type="ECO:0000313" key="4">
    <source>
        <dbReference type="EMBL" id="RRN44630.1"/>
    </source>
</evidence>
<dbReference type="InterPro" id="IPR009057">
    <property type="entry name" value="Homeodomain-like_sf"/>
</dbReference>
<dbReference type="InterPro" id="IPR018060">
    <property type="entry name" value="HTH_AraC"/>
</dbReference>
<evidence type="ECO:0000313" key="5">
    <source>
        <dbReference type="Proteomes" id="UP000270261"/>
    </source>
</evidence>
<dbReference type="SUPFAM" id="SSF52317">
    <property type="entry name" value="Class I glutamine amidotransferase-like"/>
    <property type="match status" value="1"/>
</dbReference>
<sequence length="321" mass="36218">MTTEAKLRTAALYAQPGMNDFVFNIPFCMFQSSYRSSPLFRLRVFSDNGQDVATHLGARIPVHGGLSSMDRADVIVISGWRDVDEAPSPEFNRHLRKAAKRGAQIVALCYGTYAVAYAGLLDGKSAATHWMAENDFRQRFPKIMLDENRLYVEDGNILTSAGAAGGLDCCLHLLRRIHGVTVANEVARTFVTAPHREGGQAQFIRQPTTRHTRDDRINSLLVFLRKDLGSPHRLDDLAKRLNMSRRTFSRHFSRATGMALGEWLQTERLWQAQNLLENGDMPIEHVAEKAGFGSATNLRVQFRQRFHVSPSVWRRMFRSGS</sequence>
<evidence type="ECO:0000256" key="2">
    <source>
        <dbReference type="ARBA" id="ARBA00023163"/>
    </source>
</evidence>
<gene>
    <name evidence="4" type="ORF">EHV23_10495</name>
</gene>
<dbReference type="InterPro" id="IPR052158">
    <property type="entry name" value="INH-QAR"/>
</dbReference>
<proteinExistence type="predicted"/>
<evidence type="ECO:0000256" key="1">
    <source>
        <dbReference type="ARBA" id="ARBA00023015"/>
    </source>
</evidence>
<feature type="domain" description="HTH araC/xylS-type" evidence="3">
    <location>
        <begin position="218"/>
        <end position="316"/>
    </location>
</feature>
<dbReference type="InterPro" id="IPR029062">
    <property type="entry name" value="Class_I_gatase-like"/>
</dbReference>
<protein>
    <submittedName>
        <fullName evidence="4">Helix-turn-helix domain-containing protein</fullName>
    </submittedName>
</protein>
<dbReference type="Gene3D" id="3.40.50.880">
    <property type="match status" value="1"/>
</dbReference>
<dbReference type="Pfam" id="PF01965">
    <property type="entry name" value="DJ-1_PfpI"/>
    <property type="match status" value="1"/>
</dbReference>
<dbReference type="Gene3D" id="1.10.10.60">
    <property type="entry name" value="Homeodomain-like"/>
    <property type="match status" value="1"/>
</dbReference>
<dbReference type="GO" id="GO:0043565">
    <property type="term" value="F:sequence-specific DNA binding"/>
    <property type="evidence" value="ECO:0007669"/>
    <property type="project" value="InterPro"/>
</dbReference>
<dbReference type="SMART" id="SM00342">
    <property type="entry name" value="HTH_ARAC"/>
    <property type="match status" value="1"/>
</dbReference>
<name>A0A426FPM8_9BURK</name>
<evidence type="ECO:0000259" key="3">
    <source>
        <dbReference type="PROSITE" id="PS01124"/>
    </source>
</evidence>
<dbReference type="PANTHER" id="PTHR43130">
    <property type="entry name" value="ARAC-FAMILY TRANSCRIPTIONAL REGULATOR"/>
    <property type="match status" value="1"/>
</dbReference>
<dbReference type="PROSITE" id="PS01124">
    <property type="entry name" value="HTH_ARAC_FAMILY_2"/>
    <property type="match status" value="1"/>
</dbReference>
<dbReference type="AlphaFoldDB" id="A0A426FPM8"/>
<dbReference type="PANTHER" id="PTHR43130:SF3">
    <property type="entry name" value="HTH-TYPE TRANSCRIPTIONAL REGULATOR RV1931C"/>
    <property type="match status" value="1"/>
</dbReference>
<keyword evidence="1" id="KW-0805">Transcription regulation</keyword>
<dbReference type="CDD" id="cd03137">
    <property type="entry name" value="GATase1_AraC_1"/>
    <property type="match status" value="1"/>
</dbReference>
<keyword evidence="5" id="KW-1185">Reference proteome</keyword>
<dbReference type="InterPro" id="IPR002818">
    <property type="entry name" value="DJ-1/PfpI"/>
</dbReference>
<comment type="caution">
    <text evidence="4">The sequence shown here is derived from an EMBL/GenBank/DDBJ whole genome shotgun (WGS) entry which is preliminary data.</text>
</comment>
<dbReference type="GO" id="GO:0003700">
    <property type="term" value="F:DNA-binding transcription factor activity"/>
    <property type="evidence" value="ECO:0007669"/>
    <property type="project" value="InterPro"/>
</dbReference>
<reference evidence="4 5" key="1">
    <citation type="submission" date="2018-11" db="EMBL/GenBank/DDBJ databases">
        <title>Genome sequencing of Lautropia sp. KCOM 2505 (= ChDC F240).</title>
        <authorList>
            <person name="Kook J.-K."/>
            <person name="Park S.-N."/>
            <person name="Lim Y.K."/>
        </authorList>
    </citation>
    <scope>NUCLEOTIDE SEQUENCE [LARGE SCALE GENOMIC DNA]</scope>
    <source>
        <strain evidence="4 5">KCOM 2505</strain>
    </source>
</reference>
<dbReference type="OrthoDB" id="8543772at2"/>
<dbReference type="Proteomes" id="UP000270261">
    <property type="component" value="Unassembled WGS sequence"/>
</dbReference>
<dbReference type="SUPFAM" id="SSF46689">
    <property type="entry name" value="Homeodomain-like"/>
    <property type="match status" value="2"/>
</dbReference>
<keyword evidence="2" id="KW-0804">Transcription</keyword>
<accession>A0A426FPM8</accession>